<dbReference type="AlphaFoldDB" id="A0A1H6XDM5"/>
<dbReference type="InterPro" id="IPR002864">
    <property type="entry name" value="Acyl-ACP_thioesterase_NHD"/>
</dbReference>
<dbReference type="InterPro" id="IPR029069">
    <property type="entry name" value="HotDog_dom_sf"/>
</dbReference>
<accession>A0A1H6XDM5</accession>
<feature type="domain" description="Acyl-ACP thioesterase N-terminal hotdog" evidence="1">
    <location>
        <begin position="2"/>
        <end position="117"/>
    </location>
</feature>
<dbReference type="SUPFAM" id="SSF54637">
    <property type="entry name" value="Thioesterase/thiol ester dehydrase-isomerase"/>
    <property type="match status" value="2"/>
</dbReference>
<dbReference type="Pfam" id="PF01643">
    <property type="entry name" value="Acyl-ACP_TE"/>
    <property type="match status" value="1"/>
</dbReference>
<evidence type="ECO:0000313" key="4">
    <source>
        <dbReference type="Proteomes" id="UP000183028"/>
    </source>
</evidence>
<dbReference type="RefSeq" id="WP_074732803.1">
    <property type="nucleotide sequence ID" value="NZ_CADCIG010000006.1"/>
</dbReference>
<sequence>MFQEKYKIEFPDVDFMAKAKVDVLFSKMSIVATKDAYQEHLYTQEMQGQYGWIVAKQSLYFQKPIHLDDELTIVTNAHKAHPVIFPRSYQLIVNNDIVAKGYSIWTLIDLKNRRIVRPKTLGIIIPERDKMEVEPTTLFEREDVIFQHAIKVSYSDLDTNGHMNNTRYIAHAYDLLPIDYLRQHTCTQIDINYKKEVRYGEMLDLYSRLENDCFHVEGHVGEEVCFIIEMQMKRI</sequence>
<evidence type="ECO:0000259" key="2">
    <source>
        <dbReference type="Pfam" id="PF20791"/>
    </source>
</evidence>
<dbReference type="Pfam" id="PF20791">
    <property type="entry name" value="Acyl-ACP_TE_C"/>
    <property type="match status" value="1"/>
</dbReference>
<dbReference type="InterPro" id="IPR049427">
    <property type="entry name" value="Acyl-ACP_TE_C"/>
</dbReference>
<evidence type="ECO:0000259" key="1">
    <source>
        <dbReference type="Pfam" id="PF01643"/>
    </source>
</evidence>
<dbReference type="OrthoDB" id="9801517at2"/>
<dbReference type="Gene3D" id="3.10.129.10">
    <property type="entry name" value="Hotdog Thioesterase"/>
    <property type="match status" value="1"/>
</dbReference>
<name>A0A1H6XDM5_9FIRM</name>
<gene>
    <name evidence="3" type="ORF">SAMN04487834_10854</name>
</gene>
<keyword evidence="4" id="KW-1185">Reference proteome</keyword>
<dbReference type="eggNOG" id="COG3884">
    <property type="taxonomic scope" value="Bacteria"/>
</dbReference>
<reference evidence="4" key="1">
    <citation type="submission" date="2016-10" db="EMBL/GenBank/DDBJ databases">
        <authorList>
            <person name="Varghese N."/>
        </authorList>
    </citation>
    <scope>NUCLEOTIDE SEQUENCE [LARGE SCALE GENOMIC DNA]</scope>
    <source>
        <strain evidence="4">DSM 20406</strain>
    </source>
</reference>
<feature type="domain" description="Acyl-ACP thioesterase-like C-terminal" evidence="2">
    <location>
        <begin position="142"/>
        <end position="208"/>
    </location>
</feature>
<dbReference type="EMBL" id="FNYK01000085">
    <property type="protein sequence ID" value="SEJ25604.1"/>
    <property type="molecule type" value="Genomic_DNA"/>
</dbReference>
<dbReference type="Proteomes" id="UP000183028">
    <property type="component" value="Unassembled WGS sequence"/>
</dbReference>
<dbReference type="STRING" id="322505.SAMN04487836_11253"/>
<organism evidence="3 4">
    <name type="scientific">Sharpea azabuensis</name>
    <dbReference type="NCBI Taxonomy" id="322505"/>
    <lineage>
        <taxon>Bacteria</taxon>
        <taxon>Bacillati</taxon>
        <taxon>Bacillota</taxon>
        <taxon>Erysipelotrichia</taxon>
        <taxon>Erysipelotrichales</taxon>
        <taxon>Coprobacillaceae</taxon>
        <taxon>Sharpea</taxon>
    </lineage>
</organism>
<dbReference type="GO" id="GO:0016790">
    <property type="term" value="F:thiolester hydrolase activity"/>
    <property type="evidence" value="ECO:0007669"/>
    <property type="project" value="InterPro"/>
</dbReference>
<protein>
    <submittedName>
        <fullName evidence="3">Acyl-ACP thioesterase</fullName>
    </submittedName>
</protein>
<proteinExistence type="predicted"/>
<dbReference type="GO" id="GO:0006633">
    <property type="term" value="P:fatty acid biosynthetic process"/>
    <property type="evidence" value="ECO:0007669"/>
    <property type="project" value="InterPro"/>
</dbReference>
<evidence type="ECO:0000313" key="3">
    <source>
        <dbReference type="EMBL" id="SEJ25604.1"/>
    </source>
</evidence>